<dbReference type="Pfam" id="PF17404">
    <property type="entry name" value="Nrap_D3"/>
    <property type="match status" value="1"/>
</dbReference>
<keyword evidence="1" id="KW-0694">RNA-binding</keyword>
<proteinExistence type="inferred from homology"/>
<dbReference type="GO" id="GO:0003723">
    <property type="term" value="F:RNA binding"/>
    <property type="evidence" value="ECO:0007669"/>
    <property type="project" value="UniProtKB-KW"/>
</dbReference>
<protein>
    <recommendedName>
        <fullName evidence="9">U3 small nucleolar RNA-associated protein 22</fullName>
    </recommendedName>
</protein>
<dbReference type="InterPro" id="IPR035369">
    <property type="entry name" value="Nrap_D4"/>
</dbReference>
<evidence type="ECO:0000259" key="2">
    <source>
        <dbReference type="Pfam" id="PF03813"/>
    </source>
</evidence>
<evidence type="ECO:0000259" key="6">
    <source>
        <dbReference type="Pfam" id="PF17407"/>
    </source>
</evidence>
<dbReference type="InterPro" id="IPR005554">
    <property type="entry name" value="NOL6/Upt22"/>
</dbReference>
<comment type="caution">
    <text evidence="7">The sequence shown here is derived from an EMBL/GenBank/DDBJ whole genome shotgun (WGS) entry which is preliminary data.</text>
</comment>
<evidence type="ECO:0000259" key="3">
    <source>
        <dbReference type="Pfam" id="PF17404"/>
    </source>
</evidence>
<dbReference type="InterPro" id="IPR035368">
    <property type="entry name" value="Nrap_D3"/>
</dbReference>
<evidence type="ECO:0000256" key="1">
    <source>
        <dbReference type="RuleBase" id="RU364032"/>
    </source>
</evidence>
<dbReference type="GO" id="GO:0034456">
    <property type="term" value="C:UTP-C complex"/>
    <property type="evidence" value="ECO:0007669"/>
    <property type="project" value="TreeGrafter"/>
</dbReference>
<keyword evidence="8" id="KW-1185">Reference proteome</keyword>
<organism evidence="7 8">
    <name type="scientific">Rhodosorus marinus</name>
    <dbReference type="NCBI Taxonomy" id="101924"/>
    <lineage>
        <taxon>Eukaryota</taxon>
        <taxon>Rhodophyta</taxon>
        <taxon>Stylonematophyceae</taxon>
        <taxon>Stylonematales</taxon>
        <taxon>Stylonemataceae</taxon>
        <taxon>Rhodosorus</taxon>
    </lineage>
</organism>
<reference evidence="7 8" key="1">
    <citation type="journal article" date="2023" name="Nat. Commun.">
        <title>Origin of minicircular mitochondrial genomes in red algae.</title>
        <authorList>
            <person name="Lee Y."/>
            <person name="Cho C.H."/>
            <person name="Lee Y.M."/>
            <person name="Park S.I."/>
            <person name="Yang J.H."/>
            <person name="West J.A."/>
            <person name="Bhattacharya D."/>
            <person name="Yoon H.S."/>
        </authorList>
    </citation>
    <scope>NUCLEOTIDE SEQUENCE [LARGE SCALE GENOMIC DNA]</scope>
    <source>
        <strain evidence="7 8">CCMP1338</strain>
        <tissue evidence="7">Whole cell</tissue>
    </source>
</reference>
<evidence type="ECO:0000313" key="8">
    <source>
        <dbReference type="Proteomes" id="UP001157974"/>
    </source>
</evidence>
<sequence>MGYRGQPAAKRPRISRGEASAMEVLKIREKESEGFGGGMLSVQIDSVLESARAPKLKAFESGLKLLNEEIEESKARSIKRDGKIAKRMLAKFPTLRFRSDRSNMVLNYKPPSGTILAGSYLLGTLLWSTEMPSVDLCVIIPKECTERTDYKNYRYFDRRLLYLVGLFSDLSKSSRWTNVELGKEFLGGDRLKPLLTLQLSSSSLQAIGASEADLKECNRLKIRIIPGIENDALREVSKRVSLLGTELAEEMYWNSLASEMQIVAMLKLLNEVKTKAAGFSDALLLLKRWRERRNLSITPFMLTACLAKLILDRVVPPMASVQHMFLACLQYLSTWRMSGGKSSLHLTETCDVLWLLSQAEQLEVSMDATAALRVIESSSTNSDLLGGAYACLFATSPTFSLSERFDVMVIVKTANSVNLNYLSHWCSEIVGKALGKACDLASPRILSDVVGIGLLLNPEHQFGRVLTAEDSDMDRDSFRAFWGSRSGLRRFKDGRIVESVIWTKGGMEGVREACEVAIGSHVDGLDRESVGFIHHDWSTILPQTNSASITARRAAERLGNALRSLDGIPLDVAEVAFAGEIMLGTSVLGGGLRETRYRPVSNLILSFETSPEWPKNLEGIRASMAAFYVAISKSLMKGGFDAVSTKTHVEVEVDGFFFRVMLRYDTIVAFLPEELRETQIWTTVRQPRLHNALRRVCGEDESAAFQETCRLAKLWLSSHWMGNHFCDELVEMLVARFFFSPDSQPLGRIPGSTSTAFAAFLSLLANFPWEVAPLVVVFDDDDTIHEKAEKAFRSLPSRSSAPPMIVSTPGDLLGKSFSPAYKRGPERVVLKRMAAVASAALGSFMNGFDSAGDEPLNPKTLFRESSKTRFDAQIMLREECVPSLSAGIDSKNRQRRVLRNGPLGSRVPSPSLLNVLVGVNPTDELVRRLESLFGHVAVFFHNKNGGTQVGVVWRPRSIRSRKLTLYGLPFSQPVFPEEGQESDRTTEIVFDKKYAIYAMRKLGGDLVTEIDVRV</sequence>
<dbReference type="AlphaFoldDB" id="A0AAV8URA4"/>
<feature type="domain" description="Nrap protein" evidence="6">
    <location>
        <begin position="869"/>
        <end position="1010"/>
    </location>
</feature>
<dbReference type="GO" id="GO:0032545">
    <property type="term" value="C:CURI complex"/>
    <property type="evidence" value="ECO:0007669"/>
    <property type="project" value="TreeGrafter"/>
</dbReference>
<dbReference type="InterPro" id="IPR035371">
    <property type="entry name" value="Nrap_D6"/>
</dbReference>
<dbReference type="InterPro" id="IPR035370">
    <property type="entry name" value="Nrap_D5"/>
</dbReference>
<evidence type="ECO:0000313" key="7">
    <source>
        <dbReference type="EMBL" id="KAJ8905105.1"/>
    </source>
</evidence>
<dbReference type="Pfam" id="PF17407">
    <property type="entry name" value="Nrap_D6"/>
    <property type="match status" value="1"/>
</dbReference>
<evidence type="ECO:0000259" key="5">
    <source>
        <dbReference type="Pfam" id="PF17406"/>
    </source>
</evidence>
<feature type="domain" description="Nrap protein" evidence="3">
    <location>
        <begin position="446"/>
        <end position="508"/>
    </location>
</feature>
<dbReference type="Pfam" id="PF03813">
    <property type="entry name" value="Nrap"/>
    <property type="match status" value="1"/>
</dbReference>
<dbReference type="GO" id="GO:0006364">
    <property type="term" value="P:rRNA processing"/>
    <property type="evidence" value="ECO:0007669"/>
    <property type="project" value="TreeGrafter"/>
</dbReference>
<gene>
    <name evidence="7" type="ORF">NDN08_001615</name>
</gene>
<dbReference type="Pfam" id="PF17405">
    <property type="entry name" value="Nrap_D4"/>
    <property type="match status" value="1"/>
</dbReference>
<comment type="subcellular location">
    <subcellularLocation>
        <location evidence="1">Nucleus</location>
        <location evidence="1">Nucleolus</location>
    </subcellularLocation>
</comment>
<accession>A0AAV8URA4</accession>
<dbReference type="Gene3D" id="3.30.70.3030">
    <property type="match status" value="1"/>
</dbReference>
<dbReference type="GO" id="GO:0032040">
    <property type="term" value="C:small-subunit processome"/>
    <property type="evidence" value="ECO:0007669"/>
    <property type="project" value="TreeGrafter"/>
</dbReference>
<comment type="similarity">
    <text evidence="1">Belongs to the NRAP family.</text>
</comment>
<dbReference type="InterPro" id="IPR035082">
    <property type="entry name" value="Nrap_D1"/>
</dbReference>
<name>A0AAV8URA4_9RHOD</name>
<dbReference type="EMBL" id="JAMWBK010000005">
    <property type="protein sequence ID" value="KAJ8905105.1"/>
    <property type="molecule type" value="Genomic_DNA"/>
</dbReference>
<dbReference type="PANTHER" id="PTHR17972">
    <property type="entry name" value="NUCLEOLAR RNA-ASSOCIATED PROTEIN"/>
    <property type="match status" value="1"/>
</dbReference>
<dbReference type="Proteomes" id="UP001157974">
    <property type="component" value="Unassembled WGS sequence"/>
</dbReference>
<dbReference type="Pfam" id="PF17406">
    <property type="entry name" value="Nrap_D5"/>
    <property type="match status" value="1"/>
</dbReference>
<feature type="domain" description="Nrap protein" evidence="2">
    <location>
        <begin position="134"/>
        <end position="236"/>
    </location>
</feature>
<feature type="domain" description="Nrap protein" evidence="4">
    <location>
        <begin position="544"/>
        <end position="687"/>
    </location>
</feature>
<keyword evidence="1" id="KW-0539">Nucleus</keyword>
<evidence type="ECO:0008006" key="9">
    <source>
        <dbReference type="Google" id="ProtNLM"/>
    </source>
</evidence>
<dbReference type="PANTHER" id="PTHR17972:SF0">
    <property type="entry name" value="NUCLEOLAR PROTEIN 6"/>
    <property type="match status" value="1"/>
</dbReference>
<evidence type="ECO:0000259" key="4">
    <source>
        <dbReference type="Pfam" id="PF17405"/>
    </source>
</evidence>
<dbReference type="GO" id="GO:0006409">
    <property type="term" value="P:tRNA export from nucleus"/>
    <property type="evidence" value="ECO:0007669"/>
    <property type="project" value="TreeGrafter"/>
</dbReference>
<feature type="domain" description="Nrap protein" evidence="5">
    <location>
        <begin position="704"/>
        <end position="863"/>
    </location>
</feature>